<evidence type="ECO:0000313" key="2">
    <source>
        <dbReference type="EMBL" id="KAF2672206.1"/>
    </source>
</evidence>
<evidence type="ECO:0000313" key="3">
    <source>
        <dbReference type="Proteomes" id="UP000799302"/>
    </source>
</evidence>
<feature type="region of interest" description="Disordered" evidence="1">
    <location>
        <begin position="1"/>
        <end position="64"/>
    </location>
</feature>
<dbReference type="EMBL" id="MU004232">
    <property type="protein sequence ID" value="KAF2672206.1"/>
    <property type="molecule type" value="Genomic_DNA"/>
</dbReference>
<protein>
    <submittedName>
        <fullName evidence="2">Uncharacterized protein</fullName>
    </submittedName>
</protein>
<accession>A0A6A6UKF6</accession>
<evidence type="ECO:0000256" key="1">
    <source>
        <dbReference type="SAM" id="MobiDB-lite"/>
    </source>
</evidence>
<dbReference type="AlphaFoldDB" id="A0A6A6UKF6"/>
<dbReference type="OrthoDB" id="5370011at2759"/>
<reference evidence="2" key="1">
    <citation type="journal article" date="2020" name="Stud. Mycol.">
        <title>101 Dothideomycetes genomes: a test case for predicting lifestyles and emergence of pathogens.</title>
        <authorList>
            <person name="Haridas S."/>
            <person name="Albert R."/>
            <person name="Binder M."/>
            <person name="Bloem J."/>
            <person name="Labutti K."/>
            <person name="Salamov A."/>
            <person name="Andreopoulos B."/>
            <person name="Baker S."/>
            <person name="Barry K."/>
            <person name="Bills G."/>
            <person name="Bluhm B."/>
            <person name="Cannon C."/>
            <person name="Castanera R."/>
            <person name="Culley D."/>
            <person name="Daum C."/>
            <person name="Ezra D."/>
            <person name="Gonzalez J."/>
            <person name="Henrissat B."/>
            <person name="Kuo A."/>
            <person name="Liang C."/>
            <person name="Lipzen A."/>
            <person name="Lutzoni F."/>
            <person name="Magnuson J."/>
            <person name="Mondo S."/>
            <person name="Nolan M."/>
            <person name="Ohm R."/>
            <person name="Pangilinan J."/>
            <person name="Park H.-J."/>
            <person name="Ramirez L."/>
            <person name="Alfaro M."/>
            <person name="Sun H."/>
            <person name="Tritt A."/>
            <person name="Yoshinaga Y."/>
            <person name="Zwiers L.-H."/>
            <person name="Turgeon B."/>
            <person name="Goodwin S."/>
            <person name="Spatafora J."/>
            <person name="Crous P."/>
            <person name="Grigoriev I."/>
        </authorList>
    </citation>
    <scope>NUCLEOTIDE SEQUENCE</scope>
    <source>
        <strain evidence="2">CBS 115976</strain>
    </source>
</reference>
<keyword evidence="3" id="KW-1185">Reference proteome</keyword>
<organism evidence="2 3">
    <name type="scientific">Microthyrium microscopicum</name>
    <dbReference type="NCBI Taxonomy" id="703497"/>
    <lineage>
        <taxon>Eukaryota</taxon>
        <taxon>Fungi</taxon>
        <taxon>Dikarya</taxon>
        <taxon>Ascomycota</taxon>
        <taxon>Pezizomycotina</taxon>
        <taxon>Dothideomycetes</taxon>
        <taxon>Dothideomycetes incertae sedis</taxon>
        <taxon>Microthyriales</taxon>
        <taxon>Microthyriaceae</taxon>
        <taxon>Microthyrium</taxon>
    </lineage>
</organism>
<sequence>MSAPQPTSSGENQGRRASLTRAFSKIRQSFSKRSSISGESSSKTAALSSTQPAPAATSSTLPEAGPISFFGPELLEIDEQAEHTAAPFVSTGPISRGHDAQTRAVMHGNEFNLDVKSLGLELFDDGPRLNRPRVEKKIRMRIRHKCHKCETSFSQNKPCRKCQHERCRECPRDPMRRNRERSDLNQSIRRRESIVAETQNTDLKFNDAHDQQSLSPILYRSTQAPGMQGARIEYTCHSCESLFIAGTAQHCANCGHRKCDACPRKPADLVLPPENPSEKVILPGDFFGRSETQRVWKSPRQRVKSACHECKTVFQPSEKTCPTCKHTRCDLCVRKS</sequence>
<dbReference type="Proteomes" id="UP000799302">
    <property type="component" value="Unassembled WGS sequence"/>
</dbReference>
<feature type="compositionally biased region" description="Polar residues" evidence="1">
    <location>
        <begin position="1"/>
        <end position="12"/>
    </location>
</feature>
<proteinExistence type="predicted"/>
<feature type="compositionally biased region" description="Low complexity" evidence="1">
    <location>
        <begin position="29"/>
        <end position="62"/>
    </location>
</feature>
<gene>
    <name evidence="2" type="ORF">BT63DRAFT_411493</name>
</gene>
<name>A0A6A6UKF6_9PEZI</name>